<dbReference type="Pfam" id="PF01230">
    <property type="entry name" value="HIT"/>
    <property type="match status" value="1"/>
</dbReference>
<dbReference type="SUPFAM" id="SSF54197">
    <property type="entry name" value="HIT-like"/>
    <property type="match status" value="1"/>
</dbReference>
<gene>
    <name evidence="3" type="ORF">ACFFTR_43900</name>
</gene>
<dbReference type="GO" id="GO:0032259">
    <property type="term" value="P:methylation"/>
    <property type="evidence" value="ECO:0007669"/>
    <property type="project" value="UniProtKB-KW"/>
</dbReference>
<comment type="caution">
    <text evidence="3">The sequence shown here is derived from an EMBL/GenBank/DDBJ whole genome shotgun (WGS) entry which is preliminary data.</text>
</comment>
<evidence type="ECO:0000313" key="4">
    <source>
        <dbReference type="Proteomes" id="UP001589608"/>
    </source>
</evidence>
<evidence type="ECO:0000259" key="2">
    <source>
        <dbReference type="PROSITE" id="PS51084"/>
    </source>
</evidence>
<accession>A0ABV5MMI0</accession>
<dbReference type="InterPro" id="IPR036265">
    <property type="entry name" value="HIT-like_sf"/>
</dbReference>
<organism evidence="3 4">
    <name type="scientific">Dactylosporangium vinaceum</name>
    <dbReference type="NCBI Taxonomy" id="53362"/>
    <lineage>
        <taxon>Bacteria</taxon>
        <taxon>Bacillati</taxon>
        <taxon>Actinomycetota</taxon>
        <taxon>Actinomycetes</taxon>
        <taxon>Micromonosporales</taxon>
        <taxon>Micromonosporaceae</taxon>
        <taxon>Dactylosporangium</taxon>
    </lineage>
</organism>
<dbReference type="Gene3D" id="3.30.428.10">
    <property type="entry name" value="HIT-like"/>
    <property type="match status" value="1"/>
</dbReference>
<evidence type="ECO:0000313" key="3">
    <source>
        <dbReference type="EMBL" id="MFB9450066.1"/>
    </source>
</evidence>
<dbReference type="PANTHER" id="PTHR46648:SF1">
    <property type="entry name" value="ADENOSINE 5'-MONOPHOSPHORAMIDASE HNT1"/>
    <property type="match status" value="1"/>
</dbReference>
<dbReference type="PROSITE" id="PS51084">
    <property type="entry name" value="HIT_2"/>
    <property type="match status" value="1"/>
</dbReference>
<keyword evidence="3" id="KW-0808">Transferase</keyword>
<sequence length="140" mass="14592">MVACVFCEIAAGRAEASVVHADDAVVAFMDLRPVTPGHLLVVPRGHAAGLGDLAADAGAHVWTVAQWLAGALRRSGLHCDGVNLFLADGEAAGQEVFHVHLHVIPRFGGDGFRIGADFGRPDRAELDRTAAAVRAGLPRA</sequence>
<dbReference type="Proteomes" id="UP001589608">
    <property type="component" value="Unassembled WGS sequence"/>
</dbReference>
<dbReference type="PRINTS" id="PR00332">
    <property type="entry name" value="HISTRIAD"/>
</dbReference>
<name>A0ABV5MMI0_9ACTN</name>
<dbReference type="RefSeq" id="WP_223093349.1">
    <property type="nucleotide sequence ID" value="NZ_CP061913.1"/>
</dbReference>
<proteinExistence type="predicted"/>
<evidence type="ECO:0000256" key="1">
    <source>
        <dbReference type="PROSITE-ProRule" id="PRU00464"/>
    </source>
</evidence>
<keyword evidence="4" id="KW-1185">Reference proteome</keyword>
<dbReference type="InterPro" id="IPR011146">
    <property type="entry name" value="HIT-like"/>
</dbReference>
<dbReference type="EC" id="2.1.1.-" evidence="3"/>
<dbReference type="InterPro" id="IPR019808">
    <property type="entry name" value="Histidine_triad_CS"/>
</dbReference>
<feature type="short sequence motif" description="Histidine triad motif" evidence="1">
    <location>
        <begin position="98"/>
        <end position="102"/>
    </location>
</feature>
<dbReference type="PROSITE" id="PS00892">
    <property type="entry name" value="HIT_1"/>
    <property type="match status" value="1"/>
</dbReference>
<protein>
    <submittedName>
        <fullName evidence="3">HIT family protein</fullName>
        <ecNumber evidence="3">2.1.1.-</ecNumber>
    </submittedName>
</protein>
<dbReference type="GO" id="GO:0008168">
    <property type="term" value="F:methyltransferase activity"/>
    <property type="evidence" value="ECO:0007669"/>
    <property type="project" value="UniProtKB-KW"/>
</dbReference>
<reference evidence="3 4" key="1">
    <citation type="submission" date="2024-09" db="EMBL/GenBank/DDBJ databases">
        <authorList>
            <person name="Sun Q."/>
            <person name="Mori K."/>
        </authorList>
    </citation>
    <scope>NUCLEOTIDE SEQUENCE [LARGE SCALE GENOMIC DNA]</scope>
    <source>
        <strain evidence="3 4">JCM 3307</strain>
    </source>
</reference>
<keyword evidence="3" id="KW-0489">Methyltransferase</keyword>
<feature type="domain" description="HIT" evidence="2">
    <location>
        <begin position="5"/>
        <end position="113"/>
    </location>
</feature>
<dbReference type="EMBL" id="JBHMCA010000070">
    <property type="protein sequence ID" value="MFB9450066.1"/>
    <property type="molecule type" value="Genomic_DNA"/>
</dbReference>
<dbReference type="InterPro" id="IPR001310">
    <property type="entry name" value="Histidine_triad_HIT"/>
</dbReference>
<dbReference type="PANTHER" id="PTHR46648">
    <property type="entry name" value="HIT FAMILY PROTEIN 1"/>
    <property type="match status" value="1"/>
</dbReference>